<evidence type="ECO:0000256" key="2">
    <source>
        <dbReference type="ARBA" id="ARBA00023136"/>
    </source>
</evidence>
<evidence type="ECO:0000313" key="5">
    <source>
        <dbReference type="EMBL" id="SEE72224.1"/>
    </source>
</evidence>
<dbReference type="Gene3D" id="3.55.50.30">
    <property type="match status" value="1"/>
</dbReference>
<dbReference type="Proteomes" id="UP000183915">
    <property type="component" value="Unassembled WGS sequence"/>
</dbReference>
<dbReference type="Gene3D" id="3.30.1150.10">
    <property type="match status" value="1"/>
</dbReference>
<evidence type="ECO:0000256" key="1">
    <source>
        <dbReference type="ARBA" id="ARBA00022448"/>
    </source>
</evidence>
<protein>
    <submittedName>
        <fullName evidence="5">TonB C terminal</fullName>
    </submittedName>
</protein>
<dbReference type="Pfam" id="PF13103">
    <property type="entry name" value="TonB_2"/>
    <property type="match status" value="1"/>
</dbReference>
<keyword evidence="1" id="KW-0813">Transport</keyword>
<evidence type="ECO:0000259" key="4">
    <source>
        <dbReference type="SMART" id="SM00965"/>
    </source>
</evidence>
<dbReference type="SMART" id="SM00965">
    <property type="entry name" value="STN"/>
    <property type="match status" value="1"/>
</dbReference>
<proteinExistence type="predicted"/>
<gene>
    <name evidence="5" type="ORF">SAMN04490188_5348</name>
</gene>
<sequence length="232" mass="24564">MQQGRAGGGRGRGLTRAPLGWLTLLLCLLAGPIQAAGLVDLDIAPQELTTALEQFSRATGMAVLVDHPLSSQRHTLGVQGQFTPSEGLRVLLSGTGLAAHYARADAFTLQPVRVREVPLPPGVTPGLSDSNYAAAIQAVIQRNLCRSPLTRPGSFRAVLQVWIGRDGVVQHSRLVSSTGDVMRDKALVNSLQNLRIDRPAPSSLRQPVTLLLLPDSSGRSMECIAGEGVSGQ</sequence>
<dbReference type="Pfam" id="PF07660">
    <property type="entry name" value="STN"/>
    <property type="match status" value="1"/>
</dbReference>
<dbReference type="SUPFAM" id="SSF74653">
    <property type="entry name" value="TolA/TonB C-terminal domain"/>
    <property type="match status" value="1"/>
</dbReference>
<name>A0ABY0ZHU5_9PSED</name>
<evidence type="ECO:0000313" key="6">
    <source>
        <dbReference type="Proteomes" id="UP000183915"/>
    </source>
</evidence>
<keyword evidence="3" id="KW-0998">Cell outer membrane</keyword>
<reference evidence="5 6" key="1">
    <citation type="submission" date="2016-10" db="EMBL/GenBank/DDBJ databases">
        <authorList>
            <person name="Varghese N."/>
            <person name="Submissions S."/>
        </authorList>
    </citation>
    <scope>NUCLEOTIDE SEQUENCE [LARGE SCALE GENOMIC DNA]</scope>
    <source>
        <strain evidence="5 6">BS3780</strain>
    </source>
</reference>
<dbReference type="EMBL" id="FNTT01000002">
    <property type="protein sequence ID" value="SEE72224.1"/>
    <property type="molecule type" value="Genomic_DNA"/>
</dbReference>
<dbReference type="InterPro" id="IPR011662">
    <property type="entry name" value="Secretin/TonB_short_N"/>
</dbReference>
<organism evidence="5 6">
    <name type="scientific">Pseudomonas kilonensis</name>
    <dbReference type="NCBI Taxonomy" id="132476"/>
    <lineage>
        <taxon>Bacteria</taxon>
        <taxon>Pseudomonadati</taxon>
        <taxon>Pseudomonadota</taxon>
        <taxon>Gammaproteobacteria</taxon>
        <taxon>Pseudomonadales</taxon>
        <taxon>Pseudomonadaceae</taxon>
        <taxon>Pseudomonas</taxon>
    </lineage>
</organism>
<evidence type="ECO:0000256" key="3">
    <source>
        <dbReference type="ARBA" id="ARBA00023237"/>
    </source>
</evidence>
<feature type="domain" description="Secretin/TonB short N-terminal" evidence="4">
    <location>
        <begin position="61"/>
        <end position="112"/>
    </location>
</feature>
<comment type="caution">
    <text evidence="5">The sequence shown here is derived from an EMBL/GenBank/DDBJ whole genome shotgun (WGS) entry which is preliminary data.</text>
</comment>
<keyword evidence="2" id="KW-0472">Membrane</keyword>
<accession>A0ABY0ZHU5</accession>
<keyword evidence="6" id="KW-1185">Reference proteome</keyword>